<sequence>MKKLFLPLILLLACFPVHAQQTNSRNYILHRTFKQSGAAPDDVSKVITQVQYFDGLGRPVQRVLVGQSPSGQDLVETAEYDAAGRLFKKYLPYAVSGKGAFQLNAAANGTAWYSANAAGLLASDLGRPYSETFFEPSALGRVSGQRFAGDKSAASTIKRKVNGANQVNRYDYDVASNKIIQVGQYAPGTLVYLNTTDEQGNVVNEFTDLLGQMICRQVIAAAGSSLSTYYVFDDLGLLRGILQPAYQDLASLSDHAFTYDYDERQRLIVKRVPGQGATELVYDQYDRLALSRDPGQLGRGVWGFTKYDALDRPIASGEVISNATRTNWSVIVDALTQHHEERVNGSVSGYTLDKTAPKTASEADLLSVTFYDDYLFSKAAGLAYTPVYYPAYNPAVKGQLTGSRSRMLLGSGNLGSWLTAVTYYDTEYRPIQVSRELYELGAGAVERASTQYKYDLAPIAAQQKTEQLLSGNIVNTHLASYTYDHADRLLDVKEKVTAGAGTAEAYTTAQRYNALGQLQSKWLHSTDGIHYLRKTNYTHNIRGWLSEGKTVYKKNENGPELPYFGFGLTYQKANTYTNGNISQMQWANPDEASFTKGLTFTYDGANRLTGSTGINGYADTESSITYDKNGNIKTLNRAGAATDNLAYTYTGNRLSAVSDNSASNTGVKSGSSTFAYDLNGNMTSDGTRGAAIAYNQIDQPKTITIAGKTQLYDYDASGEKHKYTSDTLTLKYAGAFEYRQVGNANNLYRVSLSEGQAVMRSGKLVFEYYLKDHLGNIRIVFDQKGNVLQRTDYYPFGLGINRDGASQKARNGVNRYLYNGKELQVGSGYLDYGARFYMPEIGRWGKIDPLAEQGRRWSPYNYGFDNPMRFIDPDGMWPENQGNDPFLIARLITTAFYDTKHAIINTGARLLGSDIRAGYKTDNEENQTFETQIYRQSVDNSLGGVVREAVNTVADVALVATAGSSPANPGNLLSKTSAESQVVKAGRDGVEGVITGYTRHGINQSIGRDGGRGVKASEIVEAVKNPKKVTPQDNGGVKYDGAGAKL</sequence>
<organism evidence="4 5">
    <name type="scientific">Dyadobacter sandarakinus</name>
    <dbReference type="NCBI Taxonomy" id="2747268"/>
    <lineage>
        <taxon>Bacteria</taxon>
        <taxon>Pseudomonadati</taxon>
        <taxon>Bacteroidota</taxon>
        <taxon>Cytophagia</taxon>
        <taxon>Cytophagales</taxon>
        <taxon>Spirosomataceae</taxon>
        <taxon>Dyadobacter</taxon>
    </lineage>
</organism>
<evidence type="ECO:0000313" key="5">
    <source>
        <dbReference type="Proteomes" id="UP000612680"/>
    </source>
</evidence>
<gene>
    <name evidence="4" type="ORF">HWI92_12475</name>
</gene>
<dbReference type="PANTHER" id="PTHR32305">
    <property type="match status" value="1"/>
</dbReference>
<feature type="region of interest" description="Disordered" evidence="1">
    <location>
        <begin position="1027"/>
        <end position="1046"/>
    </location>
</feature>
<dbReference type="Proteomes" id="UP000612680">
    <property type="component" value="Chromosome"/>
</dbReference>
<accession>A0ABX7I7G3</accession>
<dbReference type="NCBIfam" id="TIGR03696">
    <property type="entry name" value="Rhs_assc_core"/>
    <property type="match status" value="1"/>
</dbReference>
<dbReference type="Gene3D" id="2.180.10.10">
    <property type="entry name" value="RHS repeat-associated core"/>
    <property type="match status" value="1"/>
</dbReference>
<proteinExistence type="predicted"/>
<dbReference type="Pfam" id="PF20041">
    <property type="entry name" value="DUF6443"/>
    <property type="match status" value="1"/>
</dbReference>
<protein>
    <submittedName>
        <fullName evidence="4">RHS repeat-associated core domain-containing protein</fullName>
    </submittedName>
</protein>
<dbReference type="InterPro" id="IPR022385">
    <property type="entry name" value="Rhs_assc_core"/>
</dbReference>
<reference evidence="4 5" key="1">
    <citation type="submission" date="2020-06" db="EMBL/GenBank/DDBJ databases">
        <title>Dyadobacter sandarakinus sp. nov., isolated from the soil of the Arctic Yellow River Station.</title>
        <authorList>
            <person name="Zhang Y."/>
            <person name="Peng F."/>
        </authorList>
    </citation>
    <scope>NUCLEOTIDE SEQUENCE [LARGE SCALE GENOMIC DNA]</scope>
    <source>
        <strain evidence="4 5">Q3-56</strain>
    </source>
</reference>
<name>A0ABX7I7G3_9BACT</name>
<feature type="domain" description="DUF6443" evidence="3">
    <location>
        <begin position="38"/>
        <end position="156"/>
    </location>
</feature>
<dbReference type="EMBL" id="CP056775">
    <property type="protein sequence ID" value="QRR01663.1"/>
    <property type="molecule type" value="Genomic_DNA"/>
</dbReference>
<keyword evidence="5" id="KW-1185">Reference proteome</keyword>
<evidence type="ECO:0000313" key="4">
    <source>
        <dbReference type="EMBL" id="QRR01663.1"/>
    </source>
</evidence>
<dbReference type="InterPro" id="IPR050708">
    <property type="entry name" value="T6SS_VgrG/RHS"/>
</dbReference>
<evidence type="ECO:0000256" key="1">
    <source>
        <dbReference type="SAM" id="MobiDB-lite"/>
    </source>
</evidence>
<evidence type="ECO:0000256" key="2">
    <source>
        <dbReference type="SAM" id="SignalP"/>
    </source>
</evidence>
<feature type="chain" id="PRO_5045619618" evidence="2">
    <location>
        <begin position="20"/>
        <end position="1046"/>
    </location>
</feature>
<evidence type="ECO:0000259" key="3">
    <source>
        <dbReference type="Pfam" id="PF20041"/>
    </source>
</evidence>
<feature type="signal peptide" evidence="2">
    <location>
        <begin position="1"/>
        <end position="19"/>
    </location>
</feature>
<keyword evidence="2" id="KW-0732">Signal</keyword>
<dbReference type="PANTHER" id="PTHR32305:SF15">
    <property type="entry name" value="PROTEIN RHSA-RELATED"/>
    <property type="match status" value="1"/>
</dbReference>
<dbReference type="RefSeq" id="WP_204655484.1">
    <property type="nucleotide sequence ID" value="NZ_CP056775.1"/>
</dbReference>
<dbReference type="InterPro" id="IPR045619">
    <property type="entry name" value="DUF6443"/>
</dbReference>